<keyword evidence="1" id="KW-1185">Reference proteome</keyword>
<evidence type="ECO:0000313" key="2">
    <source>
        <dbReference type="RefSeq" id="XP_005108761.3"/>
    </source>
</evidence>
<dbReference type="RefSeq" id="XP_005108761.3">
    <property type="nucleotide sequence ID" value="XM_005108704.3"/>
</dbReference>
<name>A0ABM0K4U2_APLCA</name>
<dbReference type="GeneID" id="101858895"/>
<reference evidence="2" key="1">
    <citation type="submission" date="2025-08" db="UniProtKB">
        <authorList>
            <consortium name="RefSeq"/>
        </authorList>
    </citation>
    <scope>IDENTIFICATION</scope>
</reference>
<accession>A0ABM0K4U2</accession>
<dbReference type="Proteomes" id="UP000694888">
    <property type="component" value="Unplaced"/>
</dbReference>
<evidence type="ECO:0000313" key="1">
    <source>
        <dbReference type="Proteomes" id="UP000694888"/>
    </source>
</evidence>
<organism evidence="1 2">
    <name type="scientific">Aplysia californica</name>
    <name type="common">California sea hare</name>
    <dbReference type="NCBI Taxonomy" id="6500"/>
    <lineage>
        <taxon>Eukaryota</taxon>
        <taxon>Metazoa</taxon>
        <taxon>Spiralia</taxon>
        <taxon>Lophotrochozoa</taxon>
        <taxon>Mollusca</taxon>
        <taxon>Gastropoda</taxon>
        <taxon>Heterobranchia</taxon>
        <taxon>Euthyneura</taxon>
        <taxon>Tectipleura</taxon>
        <taxon>Aplysiida</taxon>
        <taxon>Aplysioidea</taxon>
        <taxon>Aplysiidae</taxon>
        <taxon>Aplysia</taxon>
    </lineage>
</organism>
<gene>
    <name evidence="2" type="primary">LOC101858895</name>
</gene>
<protein>
    <submittedName>
        <fullName evidence="2">Uncharacterized protein LOC101858895</fullName>
    </submittedName>
</protein>
<proteinExistence type="predicted"/>
<sequence>MGATRKDPLACETKTCCGRPVDRHWCSTYSCHYSRNFRPGITWKIYDRLQRRQRGEREARREHQRVARILGQRDALITERHSSALQKNIVDQFQPNASCHAHEQGPAHLSFNDFAILPEQQADDVRRIEQAQRRNQDPQEEKLHALQAQEAVADHLRTPIAGREECKKIHWSQQHQKSQEAKYRRFQQEYQEKFGKSFQAHGSRCGSDELPSCRPVCQTGQLQVLETRPPRDILQPRPIMLKSSHWKGVRVPSCRPEFEPIYPSDVDLDLLSASHNPFQYFNRTRKFPEQANRPASLPVLPKDLDRQCPEQIGTFESTTDSRMPDHRIAQRRHPAYNEITRIW</sequence>